<organism evidence="1">
    <name type="scientific">Rhizopus microsporus var. microsporus</name>
    <dbReference type="NCBI Taxonomy" id="86635"/>
    <lineage>
        <taxon>Eukaryota</taxon>
        <taxon>Fungi</taxon>
        <taxon>Fungi incertae sedis</taxon>
        <taxon>Mucoromycota</taxon>
        <taxon>Mucoromycotina</taxon>
        <taxon>Mucoromycetes</taxon>
        <taxon>Mucorales</taxon>
        <taxon>Mucorineae</taxon>
        <taxon>Rhizopodaceae</taxon>
        <taxon>Rhizopus</taxon>
    </lineage>
</organism>
<protein>
    <submittedName>
        <fullName evidence="1">Uncharacterized protein</fullName>
    </submittedName>
</protein>
<dbReference type="Proteomes" id="UP000242414">
    <property type="component" value="Unassembled WGS sequence"/>
</dbReference>
<dbReference type="VEuPathDB" id="FungiDB:BCV72DRAFT_180936"/>
<evidence type="ECO:0000313" key="1">
    <source>
        <dbReference type="EMBL" id="ORE08915.1"/>
    </source>
</evidence>
<reference evidence="1" key="1">
    <citation type="journal article" date="2016" name="Proc. Natl. Acad. Sci. U.S.A.">
        <title>Lipid metabolic changes in an early divergent fungus govern the establishment of a mutualistic symbiosis with endobacteria.</title>
        <authorList>
            <person name="Lastovetsky O.A."/>
            <person name="Gaspar M.L."/>
            <person name="Mondo S.J."/>
            <person name="LaButti K.M."/>
            <person name="Sandor L."/>
            <person name="Grigoriev I.V."/>
            <person name="Henry S.A."/>
            <person name="Pawlowska T.E."/>
        </authorList>
    </citation>
    <scope>NUCLEOTIDE SEQUENCE [LARGE SCALE GENOMIC DNA]</scope>
    <source>
        <strain evidence="1">ATCC 52814</strain>
    </source>
</reference>
<proteinExistence type="predicted"/>
<dbReference type="EMBL" id="KV921882">
    <property type="protein sequence ID" value="ORE08915.1"/>
    <property type="molecule type" value="Genomic_DNA"/>
</dbReference>
<dbReference type="AlphaFoldDB" id="A0A1X0RA48"/>
<sequence>WLNSTAAINLIALDPSFTTLKSSPSSAQNAVNVVYGLMYTLYVNLDEYLLKQWVLEIVKLE</sequence>
<gene>
    <name evidence="1" type="ORF">BCV72DRAFT_180936</name>
</gene>
<name>A0A1X0RA48_RHIZD</name>
<feature type="non-terminal residue" evidence="1">
    <location>
        <position position="1"/>
    </location>
</feature>
<feature type="non-terminal residue" evidence="1">
    <location>
        <position position="61"/>
    </location>
</feature>
<accession>A0A1X0RA48</accession>